<reference evidence="2" key="1">
    <citation type="submission" date="2017-11" db="EMBL/GenBank/DDBJ databases">
        <title>The complete genome sequence of Sphingopyxis pomeranensis sp. nov. strain WS5A3p.</title>
        <authorList>
            <person name="Kaminski M.A."/>
        </authorList>
    </citation>
    <scope>NUCLEOTIDE SEQUENCE [LARGE SCALE GENOMIC DNA]</scope>
    <source>
        <strain evidence="2">WS5A3p</strain>
    </source>
</reference>
<comment type="caution">
    <text evidence="1">The sequence shown here is derived from an EMBL/GenBank/DDBJ whole genome shotgun (WGS) entry which is preliminary data.</text>
</comment>
<dbReference type="OrthoDB" id="7875767at2"/>
<gene>
    <name evidence="1" type="ORF">CVO77_07735</name>
</gene>
<dbReference type="Proteomes" id="UP000238954">
    <property type="component" value="Chromosome"/>
</dbReference>
<keyword evidence="2" id="KW-1185">Reference proteome</keyword>
<dbReference type="NCBIfam" id="TIGR02444">
    <property type="entry name" value="TIGR02444 family protein"/>
    <property type="match status" value="1"/>
</dbReference>
<evidence type="ECO:0000313" key="1">
    <source>
        <dbReference type="EMBL" id="PQM28368.1"/>
    </source>
</evidence>
<name>A0A2S8B7N9_9SPHN</name>
<dbReference type="AlphaFoldDB" id="A0A2S8B7N9"/>
<dbReference type="Pfam" id="PF09523">
    <property type="entry name" value="DUF2390"/>
    <property type="match status" value="1"/>
</dbReference>
<dbReference type="RefSeq" id="WP_105998622.1">
    <property type="nucleotide sequence ID" value="NZ_CM009578.1"/>
</dbReference>
<evidence type="ECO:0000313" key="2">
    <source>
        <dbReference type="Proteomes" id="UP000238954"/>
    </source>
</evidence>
<sequence length="177" mass="19287">MKPLDPDTFWRFSVSAYAQPGVADICLSLQDDHGFDVNLLLLCCWLAQLRSIVLSETELRFLLAEIEATNSEVIGPLRQARRWLKAPASTSGASAAKAQRVRRLIKMAELEGERLAQHLLISAASALGAESCADLLNAANLSLTAYTRIVNETDAADALQSLARLVVKERSKDPLPS</sequence>
<accession>A0A2S8B7N9</accession>
<protein>
    <submittedName>
        <fullName evidence="1">TIGR02444 family protein</fullName>
    </submittedName>
</protein>
<dbReference type="InterPro" id="IPR012659">
    <property type="entry name" value="CHP02444"/>
</dbReference>
<organism evidence="1 2">
    <name type="scientific">Sphingopyxis lindanitolerans</name>
    <dbReference type="NCBI Taxonomy" id="2054227"/>
    <lineage>
        <taxon>Bacteria</taxon>
        <taxon>Pseudomonadati</taxon>
        <taxon>Pseudomonadota</taxon>
        <taxon>Alphaproteobacteria</taxon>
        <taxon>Sphingomonadales</taxon>
        <taxon>Sphingomonadaceae</taxon>
        <taxon>Sphingopyxis</taxon>
    </lineage>
</organism>
<proteinExistence type="predicted"/>
<dbReference type="EMBL" id="PHFW01000002">
    <property type="protein sequence ID" value="PQM28368.1"/>
    <property type="molecule type" value="Genomic_DNA"/>
</dbReference>